<gene>
    <name evidence="3" type="ORF">HNR67_006386</name>
</gene>
<dbReference type="RefSeq" id="WP_185005942.1">
    <property type="nucleotide sequence ID" value="NZ_BAAAUI010000009.1"/>
</dbReference>
<evidence type="ECO:0000313" key="4">
    <source>
        <dbReference type="Proteomes" id="UP000533598"/>
    </source>
</evidence>
<feature type="chain" id="PRO_5038755038" description="PA domain-containing protein" evidence="2">
    <location>
        <begin position="20"/>
        <end position="506"/>
    </location>
</feature>
<sequence length="506" mass="53576">MARRRTRLGALVAALTVLAAGLAPVGAAGPGECPAVVDERSLADVGALRDWTATMAGFGLRGTGSAAHRATVDWVERRVRRLPGMVVRSEEFPLLGWQPRRNDLAAAGGLALTGLGTLPVAGAIPYSEPGSAEGPLVYLPGAERITAGNARGKIVLRDFPEVDRGYLAEPALERDLIDAGIAGVAGLVVVFDFPLEQVRGYWEPHPGTHFRVPGVFVGVDEGVRLKQVAAVGGAARVSVAAQRRAVTTRNLIATLPGRSAERIVFDTNTDGNTWVQDNGVAGLLALAEYFARLPARCRSRTLEFVFASAHLHRSAEGSERRARVLDAEYDAGSVAFAFVLEHLGTREVLPVPRAGGPGRELVHSGAAEQAAWFAGSPRLTEAAGRALSRRELDRVTVLAGIDKPDPVRVPPQCSFGGIGSHFHRHLIPTTAMISGPWSLWAPSFGAGAIDHSRLRQQVLAAGDVVLELATVPLAQLAGDYPEQRRARAAGAPTCSHQLPPEWAPGQ</sequence>
<protein>
    <recommendedName>
        <fullName evidence="5">PA domain-containing protein</fullName>
    </recommendedName>
</protein>
<proteinExistence type="predicted"/>
<evidence type="ECO:0000256" key="2">
    <source>
        <dbReference type="SAM" id="SignalP"/>
    </source>
</evidence>
<keyword evidence="4" id="KW-1185">Reference proteome</keyword>
<keyword evidence="2" id="KW-0732">Signal</keyword>
<dbReference type="AlphaFoldDB" id="A0A7W7CIB3"/>
<dbReference type="Gene3D" id="3.50.30.30">
    <property type="match status" value="1"/>
</dbReference>
<comment type="caution">
    <text evidence="3">The sequence shown here is derived from an EMBL/GenBank/DDBJ whole genome shotgun (WGS) entry which is preliminary data.</text>
</comment>
<dbReference type="SUPFAM" id="SSF53187">
    <property type="entry name" value="Zn-dependent exopeptidases"/>
    <property type="match status" value="1"/>
</dbReference>
<evidence type="ECO:0000313" key="3">
    <source>
        <dbReference type="EMBL" id="MBB4680268.1"/>
    </source>
</evidence>
<name>A0A7W7CIB3_9PSEU</name>
<evidence type="ECO:0008006" key="5">
    <source>
        <dbReference type="Google" id="ProtNLM"/>
    </source>
</evidence>
<organism evidence="3 4">
    <name type="scientific">Crossiella cryophila</name>
    <dbReference type="NCBI Taxonomy" id="43355"/>
    <lineage>
        <taxon>Bacteria</taxon>
        <taxon>Bacillati</taxon>
        <taxon>Actinomycetota</taxon>
        <taxon>Actinomycetes</taxon>
        <taxon>Pseudonocardiales</taxon>
        <taxon>Pseudonocardiaceae</taxon>
        <taxon>Crossiella</taxon>
    </lineage>
</organism>
<dbReference type="Gene3D" id="3.40.630.10">
    <property type="entry name" value="Zn peptidases"/>
    <property type="match status" value="1"/>
</dbReference>
<reference evidence="3 4" key="1">
    <citation type="submission" date="2020-08" db="EMBL/GenBank/DDBJ databases">
        <title>Sequencing the genomes of 1000 actinobacteria strains.</title>
        <authorList>
            <person name="Klenk H.-P."/>
        </authorList>
    </citation>
    <scope>NUCLEOTIDE SEQUENCE [LARGE SCALE GENOMIC DNA]</scope>
    <source>
        <strain evidence="3 4">DSM 44230</strain>
    </source>
</reference>
<evidence type="ECO:0000256" key="1">
    <source>
        <dbReference type="SAM" id="MobiDB-lite"/>
    </source>
</evidence>
<feature type="signal peptide" evidence="2">
    <location>
        <begin position="1"/>
        <end position="19"/>
    </location>
</feature>
<accession>A0A7W7CIB3</accession>
<feature type="region of interest" description="Disordered" evidence="1">
    <location>
        <begin position="487"/>
        <end position="506"/>
    </location>
</feature>
<dbReference type="EMBL" id="JACHMH010000001">
    <property type="protein sequence ID" value="MBB4680268.1"/>
    <property type="molecule type" value="Genomic_DNA"/>
</dbReference>
<dbReference type="Proteomes" id="UP000533598">
    <property type="component" value="Unassembled WGS sequence"/>
</dbReference>